<comment type="caution">
    <text evidence="1">The sequence shown here is derived from an EMBL/GenBank/DDBJ whole genome shotgun (WGS) entry which is preliminary data.</text>
</comment>
<accession>A0A2I1GB80</accession>
<evidence type="ECO:0000313" key="2">
    <source>
        <dbReference type="Proteomes" id="UP000234323"/>
    </source>
</evidence>
<sequence>MDVPKITNCTSSELSYETKVIEDIVNSAVNLNTINDQSALEEIGKTVSLGYDQSASENSKEIRKTVSLGYDWVALKSLKEIESKADYQDKSVVGLSIVTEFGQGLLEELLSFEINF</sequence>
<reference evidence="1 2" key="1">
    <citation type="submission" date="2015-10" db="EMBL/GenBank/DDBJ databases">
        <title>Genome analyses suggest a sexual origin of heterokaryosis in a supposedly ancient asexual fungus.</title>
        <authorList>
            <person name="Ropars J."/>
            <person name="Sedzielewska K."/>
            <person name="Noel J."/>
            <person name="Charron P."/>
            <person name="Farinelli L."/>
            <person name="Marton T."/>
            <person name="Kruger M."/>
            <person name="Pelin A."/>
            <person name="Brachmann A."/>
            <person name="Corradi N."/>
        </authorList>
    </citation>
    <scope>NUCLEOTIDE SEQUENCE [LARGE SCALE GENOMIC DNA]</scope>
    <source>
        <strain evidence="1 2">A4</strain>
    </source>
</reference>
<dbReference type="EMBL" id="LLXI01000283">
    <property type="protein sequence ID" value="PKY43892.1"/>
    <property type="molecule type" value="Genomic_DNA"/>
</dbReference>
<dbReference type="OrthoDB" id="2444623at2759"/>
<organism evidence="1 2">
    <name type="scientific">Rhizophagus irregularis</name>
    <dbReference type="NCBI Taxonomy" id="588596"/>
    <lineage>
        <taxon>Eukaryota</taxon>
        <taxon>Fungi</taxon>
        <taxon>Fungi incertae sedis</taxon>
        <taxon>Mucoromycota</taxon>
        <taxon>Glomeromycotina</taxon>
        <taxon>Glomeromycetes</taxon>
        <taxon>Glomerales</taxon>
        <taxon>Glomeraceae</taxon>
        <taxon>Rhizophagus</taxon>
    </lineage>
</organism>
<dbReference type="AlphaFoldDB" id="A0A2I1GB80"/>
<keyword evidence="2" id="KW-1185">Reference proteome</keyword>
<proteinExistence type="predicted"/>
<protein>
    <submittedName>
        <fullName evidence="1">Uncharacterized protein</fullName>
    </submittedName>
</protein>
<name>A0A2I1GB80_9GLOM</name>
<dbReference type="Proteomes" id="UP000234323">
    <property type="component" value="Unassembled WGS sequence"/>
</dbReference>
<gene>
    <name evidence="1" type="ORF">RhiirA4_457992</name>
</gene>
<evidence type="ECO:0000313" key="1">
    <source>
        <dbReference type="EMBL" id="PKY43892.1"/>
    </source>
</evidence>